<gene>
    <name evidence="15" type="ORF">PTTG_27548</name>
</gene>
<evidence type="ECO:0000313" key="16">
    <source>
        <dbReference type="EnsemblFungi" id="PTTG_27548-t43_1-p1"/>
    </source>
</evidence>
<reference evidence="15" key="1">
    <citation type="submission" date="2009-11" db="EMBL/GenBank/DDBJ databases">
        <authorList>
            <consortium name="The Broad Institute Genome Sequencing Platform"/>
            <person name="Ward D."/>
            <person name="Feldgarden M."/>
            <person name="Earl A."/>
            <person name="Young S.K."/>
            <person name="Zeng Q."/>
            <person name="Koehrsen M."/>
            <person name="Alvarado L."/>
            <person name="Berlin A."/>
            <person name="Bochicchio J."/>
            <person name="Borenstein D."/>
            <person name="Chapman S.B."/>
            <person name="Chen Z."/>
            <person name="Engels R."/>
            <person name="Freedman E."/>
            <person name="Gellesch M."/>
            <person name="Goldberg J."/>
            <person name="Griggs A."/>
            <person name="Gujja S."/>
            <person name="Heilman E."/>
            <person name="Heiman D."/>
            <person name="Hepburn T."/>
            <person name="Howarth C."/>
            <person name="Jen D."/>
            <person name="Larson L."/>
            <person name="Lewis B."/>
            <person name="Mehta T."/>
            <person name="Park D."/>
            <person name="Pearson M."/>
            <person name="Roberts A."/>
            <person name="Saif S."/>
            <person name="Shea T."/>
            <person name="Shenoy N."/>
            <person name="Sisk P."/>
            <person name="Stolte C."/>
            <person name="Sykes S."/>
            <person name="Thomson T."/>
            <person name="Walk T."/>
            <person name="White J."/>
            <person name="Yandava C."/>
            <person name="Izard J."/>
            <person name="Baranova O.V."/>
            <person name="Blanton J.M."/>
            <person name="Tanner A.C."/>
            <person name="Dewhirst F.E."/>
            <person name="Haas B."/>
            <person name="Nusbaum C."/>
            <person name="Birren B."/>
        </authorList>
    </citation>
    <scope>NUCLEOTIDE SEQUENCE [LARGE SCALE GENOMIC DNA]</scope>
    <source>
        <strain evidence="15">1-1 BBBD Race 1</strain>
    </source>
</reference>
<keyword evidence="5" id="KW-0677">Repeat</keyword>
<reference evidence="16" key="4">
    <citation type="submission" date="2025-05" db="UniProtKB">
        <authorList>
            <consortium name="EnsemblFungi"/>
        </authorList>
    </citation>
    <scope>IDENTIFICATION</scope>
    <source>
        <strain evidence="16">isolate 1-1 / race 1 (BBBD)</strain>
    </source>
</reference>
<dbReference type="GO" id="GO:0005743">
    <property type="term" value="C:mitochondrial inner membrane"/>
    <property type="evidence" value="ECO:0007669"/>
    <property type="project" value="UniProtKB-SubCell"/>
</dbReference>
<dbReference type="GO" id="GO:0043490">
    <property type="term" value="P:malate-aspartate shuttle"/>
    <property type="evidence" value="ECO:0007669"/>
    <property type="project" value="TreeGrafter"/>
</dbReference>
<dbReference type="PROSITE" id="PS50222">
    <property type="entry name" value="EF_HAND_2"/>
    <property type="match status" value="2"/>
</dbReference>
<dbReference type="PROSITE" id="PS50920">
    <property type="entry name" value="SOLCAR"/>
    <property type="match status" value="2"/>
</dbReference>
<dbReference type="EnsemblFungi" id="PTTG_27548-t43_1">
    <property type="protein sequence ID" value="PTTG_27548-t43_1-p1"/>
    <property type="gene ID" value="PTTG_27548"/>
</dbReference>
<dbReference type="InterPro" id="IPR002067">
    <property type="entry name" value="MCP"/>
</dbReference>
<dbReference type="Gene3D" id="1.50.40.10">
    <property type="entry name" value="Mitochondrial carrier domain"/>
    <property type="match status" value="2"/>
</dbReference>
<feature type="repeat" description="Solcar" evidence="12">
    <location>
        <begin position="436"/>
        <end position="524"/>
    </location>
</feature>
<evidence type="ECO:0000256" key="2">
    <source>
        <dbReference type="ARBA" id="ARBA00006375"/>
    </source>
</evidence>
<feature type="repeat" description="Solcar" evidence="12">
    <location>
        <begin position="338"/>
        <end position="429"/>
    </location>
</feature>
<evidence type="ECO:0000256" key="10">
    <source>
        <dbReference type="ARBA" id="ARBA00023136"/>
    </source>
</evidence>
<sequence length="573" mass="64809">MATQQTPSQPVKVPFALAERTEFDRWKNQFEQFAIQDDTSTDTKFLNEDGFINAVAPSNETFHKIHKSQYSILFKIADLKKNGKVTWDDFVVFQTLLKKPDAEFEVAFKYFDQDRNGDVTFEEFKRVFSDNLRPDSLPFTFESPWVKLFLGKRGGQHVLGYNEFTQLMKGLQGERLRQAFSYFDKEETGYITADQFKRIILELARHKLSDSILESLPTLCNISAGGKISYSEVNAFHNVIRDMDTVERILREAIANSPDGKVNRQDFLNTASRQTRYVALTPMEVDIVFHFAGMGELNARLGLADFGMLLDPMWERRTTLEGQATDDLNDGNFWHGLGKSIYNFGLGGIAGALGATAVYPIDLVKTRMQNQRSKVVGELLYKNSMDCVKKVFKNEGFTGFYRGLPPQLIILRYFEDGLLLGLKKDTFGEGVNGKKLSFVETLSAAAIAGMPAAYLTTPADVVKTRLQSEAKKGETHYKGLMHCFKTIVQEEGPSALFKGGPARILRSSPQFGVTLVSYEFLQKLLPFPFDHHPRQVESSVVSDVELPRLRARNAMKILLDVHEDFGMVKRPTK</sequence>
<keyword evidence="8" id="KW-1133">Transmembrane helix</keyword>
<dbReference type="EMBL" id="ADAS02000060">
    <property type="protein sequence ID" value="OAV92699.1"/>
    <property type="molecule type" value="Genomic_DNA"/>
</dbReference>
<evidence type="ECO:0000256" key="5">
    <source>
        <dbReference type="ARBA" id="ARBA00022737"/>
    </source>
</evidence>
<dbReference type="PRINTS" id="PR00926">
    <property type="entry name" value="MITOCARRIER"/>
</dbReference>
<dbReference type="PROSITE" id="PS00018">
    <property type="entry name" value="EF_HAND_1"/>
    <property type="match status" value="1"/>
</dbReference>
<keyword evidence="10 12" id="KW-0472">Membrane</keyword>
<evidence type="ECO:0000256" key="11">
    <source>
        <dbReference type="ARBA" id="ARBA00038674"/>
    </source>
</evidence>
<keyword evidence="3 13" id="KW-0813">Transport</keyword>
<reference evidence="15" key="2">
    <citation type="submission" date="2016-05" db="EMBL/GenBank/DDBJ databases">
        <title>Comparative analysis highlights variable genome content of wheat rusts and divergence of the mating loci.</title>
        <authorList>
            <person name="Cuomo C.A."/>
            <person name="Bakkeren G."/>
            <person name="Szabo L."/>
            <person name="Khalil H."/>
            <person name="Joly D."/>
            <person name="Goldberg J."/>
            <person name="Young S."/>
            <person name="Zeng Q."/>
            <person name="Fellers J."/>
        </authorList>
    </citation>
    <scope>NUCLEOTIDE SEQUENCE [LARGE SCALE GENOMIC DNA]</scope>
    <source>
        <strain evidence="15">1-1 BBBD Race 1</strain>
    </source>
</reference>
<evidence type="ECO:0000256" key="12">
    <source>
        <dbReference type="PROSITE-ProRule" id="PRU00282"/>
    </source>
</evidence>
<keyword evidence="7" id="KW-0106">Calcium</keyword>
<dbReference type="Pfam" id="PF13499">
    <property type="entry name" value="EF-hand_7"/>
    <property type="match status" value="1"/>
</dbReference>
<reference evidence="16 17" key="3">
    <citation type="journal article" date="2017" name="G3 (Bethesda)">
        <title>Comparative analysis highlights variable genome content of wheat rusts and divergence of the mating loci.</title>
        <authorList>
            <person name="Cuomo C.A."/>
            <person name="Bakkeren G."/>
            <person name="Khalil H.B."/>
            <person name="Panwar V."/>
            <person name="Joly D."/>
            <person name="Linning R."/>
            <person name="Sakthikumar S."/>
            <person name="Song X."/>
            <person name="Adiconis X."/>
            <person name="Fan L."/>
            <person name="Goldberg J.M."/>
            <person name="Levin J.Z."/>
            <person name="Young S."/>
            <person name="Zeng Q."/>
            <person name="Anikster Y."/>
            <person name="Bruce M."/>
            <person name="Wang M."/>
            <person name="Yin C."/>
            <person name="McCallum B."/>
            <person name="Szabo L.J."/>
            <person name="Hulbert S."/>
            <person name="Chen X."/>
            <person name="Fellers J.P."/>
        </authorList>
    </citation>
    <scope>NUCLEOTIDE SEQUENCE</scope>
    <source>
        <strain evidence="17">Isolate 1-1 / race 1 (BBBD)</strain>
        <strain evidence="16">isolate 1-1 / race 1 (BBBD)</strain>
    </source>
</reference>
<organism evidence="15">
    <name type="scientific">Puccinia triticina (isolate 1-1 / race 1 (BBBD))</name>
    <name type="common">Brown leaf rust fungus</name>
    <dbReference type="NCBI Taxonomy" id="630390"/>
    <lineage>
        <taxon>Eukaryota</taxon>
        <taxon>Fungi</taxon>
        <taxon>Dikarya</taxon>
        <taxon>Basidiomycota</taxon>
        <taxon>Pucciniomycotina</taxon>
        <taxon>Pucciniomycetes</taxon>
        <taxon>Pucciniales</taxon>
        <taxon>Pucciniaceae</taxon>
        <taxon>Puccinia</taxon>
    </lineage>
</organism>
<dbReference type="InterPro" id="IPR018108">
    <property type="entry name" value="MCP_transmembrane"/>
</dbReference>
<evidence type="ECO:0000256" key="7">
    <source>
        <dbReference type="ARBA" id="ARBA00022837"/>
    </source>
</evidence>
<dbReference type="InterPro" id="IPR023395">
    <property type="entry name" value="MCP_dom_sf"/>
</dbReference>
<feature type="domain" description="EF-hand" evidence="14">
    <location>
        <begin position="99"/>
        <end position="134"/>
    </location>
</feature>
<evidence type="ECO:0000256" key="13">
    <source>
        <dbReference type="RuleBase" id="RU000488"/>
    </source>
</evidence>
<keyword evidence="6" id="KW-0999">Mitochondrion inner membrane</keyword>
<feature type="domain" description="EF-hand" evidence="14">
    <location>
        <begin position="171"/>
        <end position="206"/>
    </location>
</feature>
<evidence type="ECO:0000313" key="15">
    <source>
        <dbReference type="EMBL" id="OAV92699.1"/>
    </source>
</evidence>
<evidence type="ECO:0000256" key="3">
    <source>
        <dbReference type="ARBA" id="ARBA00022448"/>
    </source>
</evidence>
<dbReference type="PANTHER" id="PTHR45678">
    <property type="entry name" value="MITOCHONDRIAL 2-OXODICARBOXYLATE CARRIER 1-RELATED"/>
    <property type="match status" value="1"/>
</dbReference>
<name>A0A180GJR9_PUCT1</name>
<dbReference type="Pfam" id="PF13405">
    <property type="entry name" value="EF-hand_6"/>
    <property type="match status" value="1"/>
</dbReference>
<dbReference type="InterPro" id="IPR011992">
    <property type="entry name" value="EF-hand-dom_pair"/>
</dbReference>
<evidence type="ECO:0000256" key="4">
    <source>
        <dbReference type="ARBA" id="ARBA00022692"/>
    </source>
</evidence>
<dbReference type="AlphaFoldDB" id="A0A180GJR9"/>
<dbReference type="PANTHER" id="PTHR45678:SF9">
    <property type="entry name" value="CALCIUM-BINDING MITOCHONDRIAL CARRIER PROTEIN ARALAR1"/>
    <property type="match status" value="1"/>
</dbReference>
<dbReference type="STRING" id="630390.A0A180GJR9"/>
<dbReference type="SUPFAM" id="SSF103506">
    <property type="entry name" value="Mitochondrial carrier"/>
    <property type="match status" value="1"/>
</dbReference>
<dbReference type="SUPFAM" id="SSF47473">
    <property type="entry name" value="EF-hand"/>
    <property type="match status" value="1"/>
</dbReference>
<dbReference type="Pfam" id="PF00153">
    <property type="entry name" value="Mito_carr"/>
    <property type="match status" value="2"/>
</dbReference>
<dbReference type="GO" id="GO:0005509">
    <property type="term" value="F:calcium ion binding"/>
    <property type="evidence" value="ECO:0007669"/>
    <property type="project" value="InterPro"/>
</dbReference>
<evidence type="ECO:0000259" key="14">
    <source>
        <dbReference type="PROSITE" id="PS50222"/>
    </source>
</evidence>
<dbReference type="InterPro" id="IPR002048">
    <property type="entry name" value="EF_hand_dom"/>
</dbReference>
<keyword evidence="17" id="KW-1185">Reference proteome</keyword>
<proteinExistence type="inferred from homology"/>
<dbReference type="Gene3D" id="1.10.238.10">
    <property type="entry name" value="EF-hand"/>
    <property type="match status" value="2"/>
</dbReference>
<keyword evidence="9" id="KW-0496">Mitochondrion</keyword>
<evidence type="ECO:0000256" key="1">
    <source>
        <dbReference type="ARBA" id="ARBA00004448"/>
    </source>
</evidence>
<protein>
    <recommendedName>
        <fullName evidence="14">EF-hand domain-containing protein</fullName>
    </recommendedName>
</protein>
<evidence type="ECO:0000256" key="8">
    <source>
        <dbReference type="ARBA" id="ARBA00022989"/>
    </source>
</evidence>
<dbReference type="VEuPathDB" id="FungiDB:PTTG_27548"/>
<evidence type="ECO:0000256" key="6">
    <source>
        <dbReference type="ARBA" id="ARBA00022792"/>
    </source>
</evidence>
<dbReference type="InterPro" id="IPR018247">
    <property type="entry name" value="EF_Hand_1_Ca_BS"/>
</dbReference>
<accession>A0A180GJR9</accession>
<dbReference type="Proteomes" id="UP000005240">
    <property type="component" value="Unassembled WGS sequence"/>
</dbReference>
<dbReference type="GO" id="GO:0005313">
    <property type="term" value="F:L-glutamate transmembrane transporter activity"/>
    <property type="evidence" value="ECO:0007669"/>
    <property type="project" value="TreeGrafter"/>
</dbReference>
<comment type="subunit">
    <text evidence="11">Homodimer (via N-terminus).</text>
</comment>
<dbReference type="SMART" id="SM00054">
    <property type="entry name" value="EFh"/>
    <property type="match status" value="2"/>
</dbReference>
<evidence type="ECO:0000256" key="9">
    <source>
        <dbReference type="ARBA" id="ARBA00023128"/>
    </source>
</evidence>
<dbReference type="GO" id="GO:0015183">
    <property type="term" value="F:L-aspartate transmembrane transporter activity"/>
    <property type="evidence" value="ECO:0007669"/>
    <property type="project" value="TreeGrafter"/>
</dbReference>
<comment type="subcellular location">
    <subcellularLocation>
        <location evidence="1">Mitochondrion inner membrane</location>
        <topology evidence="1">Multi-pass membrane protein</topology>
    </subcellularLocation>
</comment>
<comment type="similarity">
    <text evidence="2 13">Belongs to the mitochondrial carrier (TC 2.A.29) family.</text>
</comment>
<evidence type="ECO:0000313" key="17">
    <source>
        <dbReference type="Proteomes" id="UP000005240"/>
    </source>
</evidence>
<dbReference type="InterPro" id="IPR051028">
    <property type="entry name" value="Mito_Solute_Carrier"/>
</dbReference>
<dbReference type="OrthoDB" id="2161at2759"/>
<keyword evidence="4 12" id="KW-0812">Transmembrane</keyword>